<organism evidence="13 14">
    <name type="scientific">Kibdelosporangium aridum</name>
    <dbReference type="NCBI Taxonomy" id="2030"/>
    <lineage>
        <taxon>Bacteria</taxon>
        <taxon>Bacillati</taxon>
        <taxon>Actinomycetota</taxon>
        <taxon>Actinomycetes</taxon>
        <taxon>Pseudonocardiales</taxon>
        <taxon>Pseudonocardiaceae</taxon>
        <taxon>Kibdelosporangium</taxon>
    </lineage>
</organism>
<dbReference type="SUPFAM" id="SSF52743">
    <property type="entry name" value="Subtilisin-like"/>
    <property type="match status" value="1"/>
</dbReference>
<dbReference type="GO" id="GO:0004252">
    <property type="term" value="F:serine-type endopeptidase activity"/>
    <property type="evidence" value="ECO:0007669"/>
    <property type="project" value="UniProtKB-UniRule"/>
</dbReference>
<dbReference type="InterPro" id="IPR050131">
    <property type="entry name" value="Peptidase_S8_subtilisin-like"/>
</dbReference>
<dbReference type="InterPro" id="IPR000209">
    <property type="entry name" value="Peptidase_S8/S53_dom"/>
</dbReference>
<keyword evidence="8" id="KW-0865">Zymogen</keyword>
<feature type="active site" description="Charge relay system" evidence="9">
    <location>
        <position position="208"/>
    </location>
</feature>
<dbReference type="InterPro" id="IPR036852">
    <property type="entry name" value="Peptidase_S8/S53_dom_sf"/>
</dbReference>
<evidence type="ECO:0000256" key="1">
    <source>
        <dbReference type="ARBA" id="ARBA00004613"/>
    </source>
</evidence>
<reference evidence="13 14" key="1">
    <citation type="submission" date="2017-04" db="EMBL/GenBank/DDBJ databases">
        <authorList>
            <person name="Afonso C.L."/>
            <person name="Miller P.J."/>
            <person name="Scott M.A."/>
            <person name="Spackman E."/>
            <person name="Goraichik I."/>
            <person name="Dimitrov K.M."/>
            <person name="Suarez D.L."/>
            <person name="Swayne D.E."/>
        </authorList>
    </citation>
    <scope>NUCLEOTIDE SEQUENCE [LARGE SCALE GENOMIC DNA]</scope>
    <source>
        <strain evidence="13 14">DSM 43828</strain>
    </source>
</reference>
<dbReference type="PROSITE" id="PS00138">
    <property type="entry name" value="SUBTILASE_SER"/>
    <property type="match status" value="1"/>
</dbReference>
<sequence>MTSGLTRRLAVAGLGAAMTLLTLTAPANAAPLSDTEIIVKFRDGAAARSDALAAANLRVVGEVSVGAVLVSPNKALDAKATNALLASLKARGDVEYAEVNGRMYADLTPNDPMYPQQWHYFEATAGARVNTAWDTGLTGAGVRVAVIDTGRTNHTELNSRYIGGYDMITNAAAARDGNGRDANAQDQGDWQAAGECGVGTPARNSSWHGTHVSGTVAAVRNNAVGVSGVAPGAQIVPVRVLGRCGGTFADIIDGITWASGGAVAGVPANPNPARVLNLSLGGSGACPAALQAAINGARNRGSAVVVAAGNSNLDASTATPANCAGVITVAASDRQGNRAVYSNFGATVEITAPGGETAPAAANGVLSTLNTGATVPGAQSYAFYQGTSMATPHVAGVVALMQNKKLAAGLPQLTPAQVQAALRARAMPGSCVGGCGIGLLDARASVAAA</sequence>
<dbReference type="InterPro" id="IPR015500">
    <property type="entry name" value="Peptidase_S8_subtilisin-rel"/>
</dbReference>
<evidence type="ECO:0000256" key="8">
    <source>
        <dbReference type="ARBA" id="ARBA00023145"/>
    </source>
</evidence>
<keyword evidence="7 9" id="KW-0720">Serine protease</keyword>
<feature type="domain" description="Peptidase S8/S53" evidence="11">
    <location>
        <begin position="139"/>
        <end position="426"/>
    </location>
</feature>
<keyword evidence="14" id="KW-1185">Reference proteome</keyword>
<accession>A0A1Y5XUG3</accession>
<dbReference type="CDD" id="cd07496">
    <property type="entry name" value="Peptidases_S8_13"/>
    <property type="match status" value="1"/>
</dbReference>
<evidence type="ECO:0000313" key="14">
    <source>
        <dbReference type="Proteomes" id="UP000192674"/>
    </source>
</evidence>
<dbReference type="FunFam" id="3.40.50.200:FF:000022">
    <property type="entry name" value="Extracellular protease"/>
    <property type="match status" value="1"/>
</dbReference>
<dbReference type="GO" id="GO:0006508">
    <property type="term" value="P:proteolysis"/>
    <property type="evidence" value="ECO:0007669"/>
    <property type="project" value="UniProtKB-KW"/>
</dbReference>
<proteinExistence type="inferred from homology"/>
<dbReference type="PANTHER" id="PTHR43806">
    <property type="entry name" value="PEPTIDASE S8"/>
    <property type="match status" value="1"/>
</dbReference>
<comment type="subcellular location">
    <subcellularLocation>
        <location evidence="1">Secreted</location>
    </subcellularLocation>
</comment>
<dbReference type="PROSITE" id="PS00137">
    <property type="entry name" value="SUBTILASE_HIS"/>
    <property type="match status" value="1"/>
</dbReference>
<evidence type="ECO:0000256" key="2">
    <source>
        <dbReference type="ARBA" id="ARBA00011073"/>
    </source>
</evidence>
<evidence type="ECO:0000259" key="11">
    <source>
        <dbReference type="Pfam" id="PF00082"/>
    </source>
</evidence>
<evidence type="ECO:0000259" key="12">
    <source>
        <dbReference type="Pfam" id="PF22148"/>
    </source>
</evidence>
<evidence type="ECO:0000256" key="4">
    <source>
        <dbReference type="ARBA" id="ARBA00022670"/>
    </source>
</evidence>
<feature type="signal peptide" evidence="10">
    <location>
        <begin position="1"/>
        <end position="29"/>
    </location>
</feature>
<dbReference type="AlphaFoldDB" id="A0A1Y5XUG3"/>
<evidence type="ECO:0000256" key="10">
    <source>
        <dbReference type="SAM" id="SignalP"/>
    </source>
</evidence>
<dbReference type="InterPro" id="IPR022398">
    <property type="entry name" value="Peptidase_S8_His-AS"/>
</dbReference>
<dbReference type="Pfam" id="PF22148">
    <property type="entry name" value="Fervidolysin_NPro-like"/>
    <property type="match status" value="1"/>
</dbReference>
<keyword evidence="5 10" id="KW-0732">Signal</keyword>
<dbReference type="InterPro" id="IPR054399">
    <property type="entry name" value="Fervidolysin-like_N_prodom"/>
</dbReference>
<feature type="active site" description="Charge relay system" evidence="9">
    <location>
        <position position="148"/>
    </location>
</feature>
<dbReference type="Pfam" id="PF00082">
    <property type="entry name" value="Peptidase_S8"/>
    <property type="match status" value="1"/>
</dbReference>
<dbReference type="OrthoDB" id="9814383at2"/>
<keyword evidence="4 9" id="KW-0645">Protease</keyword>
<dbReference type="PRINTS" id="PR00723">
    <property type="entry name" value="SUBTILISIN"/>
</dbReference>
<dbReference type="Proteomes" id="UP000192674">
    <property type="component" value="Unassembled WGS sequence"/>
</dbReference>
<dbReference type="EMBL" id="FWXV01000005">
    <property type="protein sequence ID" value="SMD18072.1"/>
    <property type="molecule type" value="Genomic_DNA"/>
</dbReference>
<comment type="similarity">
    <text evidence="2 9">Belongs to the peptidase S8 family.</text>
</comment>
<gene>
    <name evidence="13" type="ORF">SAMN05661093_05687</name>
</gene>
<evidence type="ECO:0000313" key="13">
    <source>
        <dbReference type="EMBL" id="SMD18072.1"/>
    </source>
</evidence>
<dbReference type="PANTHER" id="PTHR43806:SF11">
    <property type="entry name" value="CEREVISIN-RELATED"/>
    <property type="match status" value="1"/>
</dbReference>
<evidence type="ECO:0000256" key="5">
    <source>
        <dbReference type="ARBA" id="ARBA00022729"/>
    </source>
</evidence>
<name>A0A1Y5XUG3_KIBAR</name>
<keyword evidence="6 9" id="KW-0378">Hydrolase</keyword>
<feature type="domain" description="Fervidolysin-like N-terminal prodomain" evidence="12">
    <location>
        <begin position="35"/>
        <end position="100"/>
    </location>
</feature>
<dbReference type="InterPro" id="IPR034176">
    <property type="entry name" value="Peptidases_S8_13"/>
</dbReference>
<dbReference type="RefSeq" id="WP_160096735.1">
    <property type="nucleotide sequence ID" value="NZ_FWXV01000005.1"/>
</dbReference>
<dbReference type="PROSITE" id="PS51892">
    <property type="entry name" value="SUBTILASE"/>
    <property type="match status" value="1"/>
</dbReference>
<dbReference type="GO" id="GO:0005576">
    <property type="term" value="C:extracellular region"/>
    <property type="evidence" value="ECO:0007669"/>
    <property type="project" value="UniProtKB-SubCell"/>
</dbReference>
<protein>
    <submittedName>
        <fullName evidence="13">Serine protease</fullName>
    </submittedName>
</protein>
<dbReference type="Gene3D" id="3.40.50.200">
    <property type="entry name" value="Peptidase S8/S53 domain"/>
    <property type="match status" value="1"/>
</dbReference>
<evidence type="ECO:0000256" key="9">
    <source>
        <dbReference type="PROSITE-ProRule" id="PRU01240"/>
    </source>
</evidence>
<feature type="chain" id="PRO_5013119710" evidence="10">
    <location>
        <begin position="30"/>
        <end position="449"/>
    </location>
</feature>
<keyword evidence="3" id="KW-0964">Secreted</keyword>
<evidence type="ECO:0000256" key="3">
    <source>
        <dbReference type="ARBA" id="ARBA00022525"/>
    </source>
</evidence>
<evidence type="ECO:0000256" key="7">
    <source>
        <dbReference type="ARBA" id="ARBA00022825"/>
    </source>
</evidence>
<evidence type="ECO:0000256" key="6">
    <source>
        <dbReference type="ARBA" id="ARBA00022801"/>
    </source>
</evidence>
<dbReference type="InterPro" id="IPR023828">
    <property type="entry name" value="Peptidase_S8_Ser-AS"/>
</dbReference>
<feature type="active site" description="Charge relay system" evidence="9">
    <location>
        <position position="388"/>
    </location>
</feature>